<keyword evidence="2" id="KW-1185">Reference proteome</keyword>
<gene>
    <name evidence="1" type="ORF">SAMN05216290_0612</name>
</gene>
<protein>
    <recommendedName>
        <fullName evidence="3">CD-NTase associated protein 4-like DNA endonuclease domain-containing protein</fullName>
    </recommendedName>
</protein>
<evidence type="ECO:0000313" key="2">
    <source>
        <dbReference type="Proteomes" id="UP000199437"/>
    </source>
</evidence>
<organism evidence="1 2">
    <name type="scientific">Roseivirga pacifica</name>
    <dbReference type="NCBI Taxonomy" id="1267423"/>
    <lineage>
        <taxon>Bacteria</taxon>
        <taxon>Pseudomonadati</taxon>
        <taxon>Bacteroidota</taxon>
        <taxon>Cytophagia</taxon>
        <taxon>Cytophagales</taxon>
        <taxon>Roseivirgaceae</taxon>
        <taxon>Roseivirga</taxon>
    </lineage>
</organism>
<sequence length="359" mass="41995">MTNTQSIQKQHTAAAQGIGFDYQFYLFMYLSLELRYGQKIGFEVKDDIHIDLPDGSTILFQAKHTVLTGSYDKSQNLTELDVDLWKTISNWVDFIKSSDDHEKFLNSHNFVLITNKSDGNNNFITSLLQFKNDENLEVLVNFLKELLGKTENSTIKKNIKNILSLGKRKMKRFFKKLTIDTEVDNITERVKQQIWGKCNQAELVDPIFEKLSSNMHEAKYLGIKGRKQFEITFDDFSKRFGRCFRPAFQDKPLPKRELRIHLTEDLESQTFIKQLLDIGEVKSGSKYIEEYTAKMLKTLNHFSYWVDENFVLPTEMDDFRKNSIEIWANEFKAKYRRIERKLETGASLGDLESEIRDLG</sequence>
<dbReference type="AlphaFoldDB" id="A0A1I0MRD9"/>
<dbReference type="STRING" id="1267423.SAMN05216290_0612"/>
<evidence type="ECO:0008006" key="3">
    <source>
        <dbReference type="Google" id="ProtNLM"/>
    </source>
</evidence>
<name>A0A1I0MRD9_9BACT</name>
<dbReference type="GeneID" id="99985363"/>
<reference evidence="2" key="1">
    <citation type="submission" date="2016-10" db="EMBL/GenBank/DDBJ databases">
        <authorList>
            <person name="Varghese N."/>
            <person name="Submissions S."/>
        </authorList>
    </citation>
    <scope>NUCLEOTIDE SEQUENCE [LARGE SCALE GENOMIC DNA]</scope>
    <source>
        <strain evidence="2">CGMCC 1.12402</strain>
    </source>
</reference>
<dbReference type="EMBL" id="FOIR01000001">
    <property type="protein sequence ID" value="SEV90790.1"/>
    <property type="molecule type" value="Genomic_DNA"/>
</dbReference>
<dbReference type="RefSeq" id="WP_090256914.1">
    <property type="nucleotide sequence ID" value="NZ_FOIR01000001.1"/>
</dbReference>
<dbReference type="Proteomes" id="UP000199437">
    <property type="component" value="Unassembled WGS sequence"/>
</dbReference>
<dbReference type="OrthoDB" id="2786695at2"/>
<evidence type="ECO:0000313" key="1">
    <source>
        <dbReference type="EMBL" id="SEV90790.1"/>
    </source>
</evidence>
<proteinExistence type="predicted"/>
<accession>A0A1I0MRD9</accession>